<dbReference type="Pfam" id="PF04854">
    <property type="entry name" value="DUF624"/>
    <property type="match status" value="1"/>
</dbReference>
<gene>
    <name evidence="2" type="ORF">SAMN04487943_101551</name>
</gene>
<accession>A0A1I4HNE6</accession>
<feature type="transmembrane region" description="Helical" evidence="1">
    <location>
        <begin position="175"/>
        <end position="197"/>
    </location>
</feature>
<dbReference type="AlphaFoldDB" id="A0A1I4HNE6"/>
<feature type="transmembrane region" description="Helical" evidence="1">
    <location>
        <begin position="113"/>
        <end position="137"/>
    </location>
</feature>
<keyword evidence="1" id="KW-1133">Transmembrane helix</keyword>
<keyword evidence="1" id="KW-0812">Transmembrane</keyword>
<evidence type="ECO:0000313" key="2">
    <source>
        <dbReference type="EMBL" id="SFL43818.1"/>
    </source>
</evidence>
<dbReference type="Proteomes" id="UP000198565">
    <property type="component" value="Unassembled WGS sequence"/>
</dbReference>
<feature type="transmembrane region" description="Helical" evidence="1">
    <location>
        <begin position="83"/>
        <end position="101"/>
    </location>
</feature>
<sequence length="216" mass="25034">MTGLNMTGMERMYYFAEFVLRVVYLNMLAITFSLLGLIFFGLFPAMTATFYIVRKWLTGYSDIKITKNFYTVFKQEFFKSNGVGWLLTLIGLLLYINLTIADVINHSLVQLSYFPILTIFVLFLFLCLFIIPIYIHFRSSFFSVLKHAFLLLFISPLNTVLMLITVSMFCMMMKTIPGFIPVCGLSGFVLIVMHFSLKTFEKVTLIQEIERKEVTL</sequence>
<organism evidence="2 3">
    <name type="scientific">Gracilibacillus orientalis</name>
    <dbReference type="NCBI Taxonomy" id="334253"/>
    <lineage>
        <taxon>Bacteria</taxon>
        <taxon>Bacillati</taxon>
        <taxon>Bacillota</taxon>
        <taxon>Bacilli</taxon>
        <taxon>Bacillales</taxon>
        <taxon>Bacillaceae</taxon>
        <taxon>Gracilibacillus</taxon>
    </lineage>
</organism>
<feature type="transmembrane region" description="Helical" evidence="1">
    <location>
        <begin position="12"/>
        <end position="32"/>
    </location>
</feature>
<dbReference type="STRING" id="334253.SAMN04487943_101551"/>
<name>A0A1I4HNE6_9BACI</name>
<reference evidence="3" key="1">
    <citation type="submission" date="2016-10" db="EMBL/GenBank/DDBJ databases">
        <authorList>
            <person name="Varghese N."/>
            <person name="Submissions S."/>
        </authorList>
    </citation>
    <scope>NUCLEOTIDE SEQUENCE [LARGE SCALE GENOMIC DNA]</scope>
    <source>
        <strain evidence="3">CGMCC 1.4250</strain>
    </source>
</reference>
<evidence type="ECO:0000313" key="3">
    <source>
        <dbReference type="Proteomes" id="UP000198565"/>
    </source>
</evidence>
<proteinExistence type="predicted"/>
<keyword evidence="1" id="KW-0472">Membrane</keyword>
<evidence type="ECO:0000256" key="1">
    <source>
        <dbReference type="SAM" id="Phobius"/>
    </source>
</evidence>
<dbReference type="EMBL" id="FOTR01000001">
    <property type="protein sequence ID" value="SFL43818.1"/>
    <property type="molecule type" value="Genomic_DNA"/>
</dbReference>
<feature type="transmembrane region" description="Helical" evidence="1">
    <location>
        <begin position="149"/>
        <end position="169"/>
    </location>
</feature>
<protein>
    <submittedName>
        <fullName evidence="2">Uncharacterized membrane protein YesL</fullName>
    </submittedName>
</protein>
<dbReference type="InterPro" id="IPR006938">
    <property type="entry name" value="DUF624"/>
</dbReference>
<keyword evidence="3" id="KW-1185">Reference proteome</keyword>